<keyword evidence="1" id="KW-0472">Membrane</keyword>
<name>A0ABN6N622_9BACT</name>
<dbReference type="PANTHER" id="PTHR43221">
    <property type="entry name" value="PROTEASE HTPX"/>
    <property type="match status" value="1"/>
</dbReference>
<keyword evidence="4" id="KW-1185">Reference proteome</keyword>
<reference evidence="4" key="1">
    <citation type="journal article" date="2022" name="Int. J. Syst. Evol. Microbiol.">
        <title>Anaeromyxobacter oryzae sp. nov., Anaeromyxobacter diazotrophicus sp. nov. and Anaeromyxobacter paludicola sp. nov., isolated from paddy soils.</title>
        <authorList>
            <person name="Itoh H."/>
            <person name="Xu Z."/>
            <person name="Mise K."/>
            <person name="Masuda Y."/>
            <person name="Ushijima N."/>
            <person name="Hayakawa C."/>
            <person name="Shiratori Y."/>
            <person name="Senoo K."/>
        </authorList>
    </citation>
    <scope>NUCLEOTIDE SEQUENCE [LARGE SCALE GENOMIC DNA]</scope>
    <source>
        <strain evidence="4">Red630</strain>
    </source>
</reference>
<protein>
    <recommendedName>
        <fullName evidence="2">Peptidase M56 domain-containing protein</fullName>
    </recommendedName>
</protein>
<evidence type="ECO:0000313" key="3">
    <source>
        <dbReference type="EMBL" id="BDG07387.1"/>
    </source>
</evidence>
<feature type="transmembrane region" description="Helical" evidence="1">
    <location>
        <begin position="302"/>
        <end position="325"/>
    </location>
</feature>
<feature type="transmembrane region" description="Helical" evidence="1">
    <location>
        <begin position="6"/>
        <end position="28"/>
    </location>
</feature>
<keyword evidence="1" id="KW-0812">Transmembrane</keyword>
<dbReference type="Gene3D" id="3.30.2010.10">
    <property type="entry name" value="Metalloproteases ('zincins'), catalytic domain"/>
    <property type="match status" value="1"/>
</dbReference>
<feature type="domain" description="Peptidase M56" evidence="2">
    <location>
        <begin position="160"/>
        <end position="255"/>
    </location>
</feature>
<evidence type="ECO:0000256" key="1">
    <source>
        <dbReference type="SAM" id="Phobius"/>
    </source>
</evidence>
<gene>
    <name evidence="3" type="ORF">AMPC_05000</name>
</gene>
<dbReference type="InterPro" id="IPR050083">
    <property type="entry name" value="HtpX_protease"/>
</dbReference>
<dbReference type="RefSeq" id="WP_248344088.1">
    <property type="nucleotide sequence ID" value="NZ_AP025592.1"/>
</dbReference>
<dbReference type="Pfam" id="PF05569">
    <property type="entry name" value="Peptidase_M56"/>
    <property type="match status" value="1"/>
</dbReference>
<dbReference type="Proteomes" id="UP001162734">
    <property type="component" value="Chromosome"/>
</dbReference>
<organism evidence="3 4">
    <name type="scientific">Anaeromyxobacter paludicola</name>
    <dbReference type="NCBI Taxonomy" id="2918171"/>
    <lineage>
        <taxon>Bacteria</taxon>
        <taxon>Pseudomonadati</taxon>
        <taxon>Myxococcota</taxon>
        <taxon>Myxococcia</taxon>
        <taxon>Myxococcales</taxon>
        <taxon>Cystobacterineae</taxon>
        <taxon>Anaeromyxobacteraceae</taxon>
        <taxon>Anaeromyxobacter</taxon>
    </lineage>
</organism>
<proteinExistence type="predicted"/>
<feature type="transmembrane region" description="Helical" evidence="1">
    <location>
        <begin position="94"/>
        <end position="115"/>
    </location>
</feature>
<sequence length="326" mass="35720">MPHARWAELATQSILHTLIAALYVEALVRGWRIRHPDQRLALRLVALATPLVVVPALVFLYPERRSTAFLDDVALFAGRHWDEVRLLGAGLHQLWAAALGVAGTLLFLMDLLPLLRRRRDEWRGTPPPDEVALRVGELARRLGLPLPAIHYRETPRPLLFVTGVRTPALVLSRGTLDLLDPQELRAALAHELGHLARRDPAVSWALMGGRALQFFNPAFQVLARAMAKDAEWRADEDAARLCGDRLALAAALLKLYRATEGLPSPPGRRNLPLAGGLAGPLAEARALDMERRCRRLLAPAPYPAPLGAVRLAAAGAALAVLLYFVA</sequence>
<keyword evidence="1" id="KW-1133">Transmembrane helix</keyword>
<evidence type="ECO:0000313" key="4">
    <source>
        <dbReference type="Proteomes" id="UP001162734"/>
    </source>
</evidence>
<feature type="transmembrane region" description="Helical" evidence="1">
    <location>
        <begin position="40"/>
        <end position="61"/>
    </location>
</feature>
<dbReference type="PANTHER" id="PTHR43221:SF1">
    <property type="entry name" value="PROTEASE HTPX"/>
    <property type="match status" value="1"/>
</dbReference>
<dbReference type="InterPro" id="IPR008756">
    <property type="entry name" value="Peptidase_M56"/>
</dbReference>
<accession>A0ABN6N622</accession>
<dbReference type="EMBL" id="AP025592">
    <property type="protein sequence ID" value="BDG07387.1"/>
    <property type="molecule type" value="Genomic_DNA"/>
</dbReference>
<evidence type="ECO:0000259" key="2">
    <source>
        <dbReference type="Pfam" id="PF05569"/>
    </source>
</evidence>